<protein>
    <submittedName>
        <fullName evidence="2">Uncharacterized protein</fullName>
    </submittedName>
</protein>
<name>A0A7D6BG40_FERL1</name>
<dbReference type="AlphaFoldDB" id="A0A7D6BG40"/>
<organism evidence="2 3">
    <name type="scientific">Fermentimicrarchaeum limneticum</name>
    <dbReference type="NCBI Taxonomy" id="2795018"/>
    <lineage>
        <taxon>Archaea</taxon>
        <taxon>Candidatus Micrarchaeota</taxon>
        <taxon>Candidatus Fermentimicrarchaeales</taxon>
        <taxon>Candidatus Fermentimicrarchaeaceae</taxon>
        <taxon>Candidatus Fermentimicrarchaeum</taxon>
    </lineage>
</organism>
<keyword evidence="1" id="KW-0812">Transmembrane</keyword>
<dbReference type="Proteomes" id="UP000510821">
    <property type="component" value="Chromosome"/>
</dbReference>
<accession>A0A7D6BG40</accession>
<dbReference type="KEGG" id="flt:Sv326_0040"/>
<dbReference type="EMBL" id="CP058998">
    <property type="protein sequence ID" value="QLJ52215.1"/>
    <property type="molecule type" value="Genomic_DNA"/>
</dbReference>
<keyword evidence="1" id="KW-0472">Membrane</keyword>
<reference evidence="3" key="1">
    <citation type="submission" date="2020-07" db="EMBL/GenBank/DDBJ databases">
        <title>Metabolic diversity and evolutionary history of the archaeal phylum ###Micrarchaeota### uncovered from a freshwater lake metagenome.</title>
        <authorList>
            <person name="Kadnikov V.V."/>
            <person name="Savvichev A.S."/>
            <person name="Mardanov A.V."/>
            <person name="Beletsky A.V."/>
            <person name="Chupakov A.V."/>
            <person name="Kokryatskaya N.M."/>
            <person name="Pimenov N.V."/>
            <person name="Ravin N.V."/>
        </authorList>
    </citation>
    <scope>NUCLEOTIDE SEQUENCE [LARGE SCALE GENOMIC DNA]</scope>
</reference>
<evidence type="ECO:0000256" key="1">
    <source>
        <dbReference type="SAM" id="Phobius"/>
    </source>
</evidence>
<sequence length="121" mass="14129">MKGKSVCVVCRQEKKGERIEDDIYIETVRNIKRKLGIVQNNVLVVCKDCTQKAEEKRRRFERTLMTWSILAALVFVVFLFMSFSLNSILLGLVAAFFFILFAMTSYFPKVEKHGKERRTAR</sequence>
<evidence type="ECO:0000313" key="2">
    <source>
        <dbReference type="EMBL" id="QLJ52215.1"/>
    </source>
</evidence>
<gene>
    <name evidence="2" type="ORF">Sv326_0040</name>
</gene>
<keyword evidence="1" id="KW-1133">Transmembrane helix</keyword>
<feature type="transmembrane region" description="Helical" evidence="1">
    <location>
        <begin position="88"/>
        <end position="108"/>
    </location>
</feature>
<feature type="transmembrane region" description="Helical" evidence="1">
    <location>
        <begin position="64"/>
        <end position="82"/>
    </location>
</feature>
<evidence type="ECO:0000313" key="3">
    <source>
        <dbReference type="Proteomes" id="UP000510821"/>
    </source>
</evidence>
<proteinExistence type="predicted"/>